<dbReference type="NCBIfam" id="TIGR01314">
    <property type="entry name" value="gntK_FGGY"/>
    <property type="match status" value="1"/>
</dbReference>
<name>A0ABV9GMU4_9BACL</name>
<dbReference type="RefSeq" id="WP_376846579.1">
    <property type="nucleotide sequence ID" value="NZ_JBHSFW010000009.1"/>
</dbReference>
<dbReference type="Gene3D" id="3.30.420.40">
    <property type="match status" value="2"/>
</dbReference>
<dbReference type="Proteomes" id="UP001596022">
    <property type="component" value="Unassembled WGS sequence"/>
</dbReference>
<evidence type="ECO:0000313" key="8">
    <source>
        <dbReference type="Proteomes" id="UP001596022"/>
    </source>
</evidence>
<dbReference type="PIRSF" id="PIRSF000538">
    <property type="entry name" value="GlpK"/>
    <property type="match status" value="1"/>
</dbReference>
<dbReference type="InterPro" id="IPR018483">
    <property type="entry name" value="Carb_kinase_FGGY_CS"/>
</dbReference>
<evidence type="ECO:0000313" key="7">
    <source>
        <dbReference type="EMBL" id="MFC4619481.1"/>
    </source>
</evidence>
<sequence length="506" mass="55814">MGNYIVGVDIGTTSTKALLYKENGEVVADHHIRYPLETPNPGTAEQDPEQIFAAVVETIQKVVKGSGVQPAEVSCVSFSSAMHSVIAMDRSGTPLTKCITWADGRSAKWTEKIKSEWNGHEIYMRTGTPLHPMAPLSKLVWLRREHPDIFMVAAKFISIKEYVFYRLFGRYLIDYSMASGTGLFNLNELTWDMEALQVAGVSPEQLSEPVPTTFQVSGLRVNDARQLALLTETPFIVGASDGMLSNLGMGAIDPGVIAVTIGTSAAVRTVVDRPIADPEGRIFCYALTENHWVIGGASNNGGLILQWAVDQFGQAEKAKAQEEKRDPFDVFAETAQLAAPGSEGLLFFPYLTGERAPLWNAEAKGSYVGLRLQHGREQIIRSTFEGIIFNLYAIIEVVEKLTGKTHKIHATGGFARSPFWRQMLADIFDKEVIVPENYESSCLGAMVLGLYSLGKIDSLSAVNTMIGRSRHHLPNKEAARRYHRIKPHYLRLAQSITKDSEALARL</sequence>
<protein>
    <submittedName>
        <fullName evidence="7">Gluconokinase</fullName>
        <ecNumber evidence="7">2.7.1.12</ecNumber>
    </submittedName>
</protein>
<dbReference type="EMBL" id="JBHSFW010000009">
    <property type="protein sequence ID" value="MFC4619481.1"/>
    <property type="molecule type" value="Genomic_DNA"/>
</dbReference>
<dbReference type="GO" id="GO:0046316">
    <property type="term" value="F:gluconokinase activity"/>
    <property type="evidence" value="ECO:0007669"/>
    <property type="project" value="UniProtKB-EC"/>
</dbReference>
<keyword evidence="8" id="KW-1185">Reference proteome</keyword>
<evidence type="ECO:0000256" key="1">
    <source>
        <dbReference type="ARBA" id="ARBA00009156"/>
    </source>
</evidence>
<evidence type="ECO:0000259" key="6">
    <source>
        <dbReference type="Pfam" id="PF02782"/>
    </source>
</evidence>
<gene>
    <name evidence="7" type="primary">gntK</name>
    <name evidence="7" type="ORF">ACFO4N_12235</name>
</gene>
<dbReference type="InterPro" id="IPR018485">
    <property type="entry name" value="FGGY_C"/>
</dbReference>
<evidence type="ECO:0000256" key="3">
    <source>
        <dbReference type="ARBA" id="ARBA00022777"/>
    </source>
</evidence>
<feature type="domain" description="Carbohydrate kinase FGGY C-terminal" evidence="6">
    <location>
        <begin position="258"/>
        <end position="452"/>
    </location>
</feature>
<dbReference type="InterPro" id="IPR018484">
    <property type="entry name" value="FGGY_N"/>
</dbReference>
<dbReference type="InterPro" id="IPR043129">
    <property type="entry name" value="ATPase_NBD"/>
</dbReference>
<evidence type="ECO:0000256" key="2">
    <source>
        <dbReference type="ARBA" id="ARBA00022679"/>
    </source>
</evidence>
<dbReference type="InterPro" id="IPR050406">
    <property type="entry name" value="FGGY_Carb_Kinase"/>
</dbReference>
<dbReference type="CDD" id="cd07770">
    <property type="entry name" value="ASKHA_NBD_FGGY_GntK"/>
    <property type="match status" value="1"/>
</dbReference>
<keyword evidence="3 4" id="KW-0418">Kinase</keyword>
<dbReference type="SUPFAM" id="SSF53067">
    <property type="entry name" value="Actin-like ATPase domain"/>
    <property type="match status" value="2"/>
</dbReference>
<feature type="domain" description="Carbohydrate kinase FGGY N-terminal" evidence="5">
    <location>
        <begin position="4"/>
        <end position="248"/>
    </location>
</feature>
<dbReference type="EC" id="2.7.1.12" evidence="7"/>
<dbReference type="PANTHER" id="PTHR43095">
    <property type="entry name" value="SUGAR KINASE"/>
    <property type="match status" value="1"/>
</dbReference>
<proteinExistence type="inferred from homology"/>
<comment type="caution">
    <text evidence="7">The sequence shown here is derived from an EMBL/GenBank/DDBJ whole genome shotgun (WGS) entry which is preliminary data.</text>
</comment>
<keyword evidence="2 4" id="KW-0808">Transferase</keyword>
<dbReference type="InterPro" id="IPR006002">
    <property type="entry name" value="Gluconate_kinase"/>
</dbReference>
<dbReference type="Pfam" id="PF00370">
    <property type="entry name" value="FGGY_N"/>
    <property type="match status" value="1"/>
</dbReference>
<dbReference type="InterPro" id="IPR000577">
    <property type="entry name" value="Carb_kinase_FGGY"/>
</dbReference>
<dbReference type="PANTHER" id="PTHR43095:SF2">
    <property type="entry name" value="GLUCONOKINASE"/>
    <property type="match status" value="1"/>
</dbReference>
<evidence type="ECO:0000256" key="4">
    <source>
        <dbReference type="RuleBase" id="RU003733"/>
    </source>
</evidence>
<dbReference type="PROSITE" id="PS00445">
    <property type="entry name" value="FGGY_KINASES_2"/>
    <property type="match status" value="1"/>
</dbReference>
<evidence type="ECO:0000259" key="5">
    <source>
        <dbReference type="Pfam" id="PF00370"/>
    </source>
</evidence>
<reference evidence="8" key="1">
    <citation type="journal article" date="2019" name="Int. J. Syst. Evol. Microbiol.">
        <title>The Global Catalogue of Microorganisms (GCM) 10K type strain sequencing project: providing services to taxonomists for standard genome sequencing and annotation.</title>
        <authorList>
            <consortium name="The Broad Institute Genomics Platform"/>
            <consortium name="The Broad Institute Genome Sequencing Center for Infectious Disease"/>
            <person name="Wu L."/>
            <person name="Ma J."/>
        </authorList>
    </citation>
    <scope>NUCLEOTIDE SEQUENCE [LARGE SCALE GENOMIC DNA]</scope>
    <source>
        <strain evidence="8">CGMCC 1.16306</strain>
    </source>
</reference>
<dbReference type="PROSITE" id="PS00933">
    <property type="entry name" value="FGGY_KINASES_1"/>
    <property type="match status" value="1"/>
</dbReference>
<accession>A0ABV9GMU4</accession>
<comment type="similarity">
    <text evidence="1 4">Belongs to the FGGY kinase family.</text>
</comment>
<dbReference type="Pfam" id="PF02782">
    <property type="entry name" value="FGGY_C"/>
    <property type="match status" value="1"/>
</dbReference>
<organism evidence="7 8">
    <name type="scientific">Camelliibacillus cellulosilyticus</name>
    <dbReference type="NCBI Taxonomy" id="2174486"/>
    <lineage>
        <taxon>Bacteria</taxon>
        <taxon>Bacillati</taxon>
        <taxon>Bacillota</taxon>
        <taxon>Bacilli</taxon>
        <taxon>Bacillales</taxon>
        <taxon>Sporolactobacillaceae</taxon>
        <taxon>Camelliibacillus</taxon>
    </lineage>
</organism>